<keyword evidence="9 13" id="KW-0460">Magnesium</keyword>
<evidence type="ECO:0000313" key="16">
    <source>
        <dbReference type="Proteomes" id="UP000506160"/>
    </source>
</evidence>
<evidence type="ECO:0000313" key="15">
    <source>
        <dbReference type="EMBL" id="TEA27020.1"/>
    </source>
</evidence>
<dbReference type="InterPro" id="IPR022911">
    <property type="entry name" value="Phe_tRNA_ligase_alpha1_bac"/>
</dbReference>
<dbReference type="GO" id="GO:0000287">
    <property type="term" value="F:magnesium ion binding"/>
    <property type="evidence" value="ECO:0007669"/>
    <property type="project" value="UniProtKB-UniRule"/>
</dbReference>
<comment type="subcellular location">
    <subcellularLocation>
        <location evidence="1 13">Cytoplasm</location>
    </subcellularLocation>
</comment>
<gene>
    <name evidence="13 15" type="primary">pheS</name>
    <name evidence="15" type="ORF">O970_05775</name>
</gene>
<dbReference type="InterPro" id="IPR004188">
    <property type="entry name" value="Phe-tRNA_ligase_II_N"/>
</dbReference>
<protein>
    <recommendedName>
        <fullName evidence="13">Phenylalanine--tRNA ligase alpha subunit</fullName>
        <ecNumber evidence="13">6.1.1.20</ecNumber>
    </recommendedName>
    <alternativeName>
        <fullName evidence="13">Phenylalanyl-tRNA synthetase alpha subunit</fullName>
        <shortName evidence="13">PheRS</shortName>
    </alternativeName>
</protein>
<dbReference type="HAMAP" id="MF_00281">
    <property type="entry name" value="Phe_tRNA_synth_alpha1"/>
    <property type="match status" value="1"/>
</dbReference>
<dbReference type="RefSeq" id="WP_024496190.1">
    <property type="nucleotide sequence ID" value="NZ_AWGA01000057.1"/>
</dbReference>
<keyword evidence="10 13" id="KW-0648">Protein biosynthesis</keyword>
<dbReference type="InterPro" id="IPR010978">
    <property type="entry name" value="tRNA-bd_arm"/>
</dbReference>
<comment type="caution">
    <text evidence="15">The sequence shown here is derived from an EMBL/GenBank/DDBJ whole genome shotgun (WGS) entry which is preliminary data.</text>
</comment>
<keyword evidence="16" id="KW-1185">Reference proteome</keyword>
<dbReference type="Pfam" id="PF02912">
    <property type="entry name" value="Phe_tRNA-synt_N"/>
    <property type="match status" value="1"/>
</dbReference>
<dbReference type="CDD" id="cd00496">
    <property type="entry name" value="PheRS_alpha_core"/>
    <property type="match status" value="1"/>
</dbReference>
<dbReference type="Pfam" id="PF01409">
    <property type="entry name" value="tRNA-synt_2d"/>
    <property type="match status" value="1"/>
</dbReference>
<keyword evidence="11 13" id="KW-0030">Aminoacyl-tRNA synthetase</keyword>
<dbReference type="InterPro" id="IPR045864">
    <property type="entry name" value="aa-tRNA-synth_II/BPL/LPL"/>
</dbReference>
<sequence length="327" mass="37459">MSQLAELVKNAKEAIAKAADSHAIEQIRVEYLGKKGYFTQQMASLREVPADERPVVGQQINEAKQTVVNALNERKAFFEQQVLNAKLASERIDVTLPGKTMPQGGLHPITRTIVRLESFFGQLGFSVETGPEIEDAYHNFDALNIPAHHPARADHDTFWFDSERLLRTQTSSVQIRTMQNSQPPIRMIAPGRTYRNDYDQTHTPMFHQIEGLLVDKHISFTHLKGLIHDFLHYFFEDDMEIRFRPAYFPFTEPSAEVDIKGKNGKWLEVLGCGMVHPNVLRNVGIDPEQYSGFAFGMGIERLTMLRYGVTDLRSFFENDLRFLKQFN</sequence>
<evidence type="ECO:0000256" key="8">
    <source>
        <dbReference type="ARBA" id="ARBA00022840"/>
    </source>
</evidence>
<evidence type="ECO:0000256" key="1">
    <source>
        <dbReference type="ARBA" id="ARBA00004496"/>
    </source>
</evidence>
<dbReference type="EMBL" id="AWGA01000057">
    <property type="protein sequence ID" value="TEA27020.1"/>
    <property type="molecule type" value="Genomic_DNA"/>
</dbReference>
<evidence type="ECO:0000259" key="14">
    <source>
        <dbReference type="PROSITE" id="PS50862"/>
    </source>
</evidence>
<dbReference type="GO" id="GO:0004826">
    <property type="term" value="F:phenylalanine-tRNA ligase activity"/>
    <property type="evidence" value="ECO:0007669"/>
    <property type="project" value="UniProtKB-UniRule"/>
</dbReference>
<keyword evidence="8 13" id="KW-0067">ATP-binding</keyword>
<reference evidence="15 16" key="1">
    <citation type="journal article" date="2014" name="Appl. Environ. Microbiol.">
        <title>Genomic features of a bumble bee symbiont reflect its host environment.</title>
        <authorList>
            <person name="Martinson V.G."/>
            <person name="Magoc T."/>
            <person name="Koch H."/>
            <person name="Salzberg S.L."/>
            <person name="Moran N.A."/>
        </authorList>
    </citation>
    <scope>NUCLEOTIDE SEQUENCE [LARGE SCALE GENOMIC DNA]</scope>
    <source>
        <strain evidence="15 16">Bimp</strain>
    </source>
</reference>
<evidence type="ECO:0000256" key="13">
    <source>
        <dbReference type="HAMAP-Rule" id="MF_00281"/>
    </source>
</evidence>
<dbReference type="AlphaFoldDB" id="A0AB94IC84"/>
<dbReference type="Gene3D" id="3.30.930.10">
    <property type="entry name" value="Bira Bifunctional Protein, Domain 2"/>
    <property type="match status" value="1"/>
</dbReference>
<dbReference type="InterPro" id="IPR004529">
    <property type="entry name" value="Phe-tRNA-synth_IIc_asu"/>
</dbReference>
<evidence type="ECO:0000256" key="6">
    <source>
        <dbReference type="ARBA" id="ARBA00022723"/>
    </source>
</evidence>
<organism evidence="15 16">
    <name type="scientific">Candidatus Schmidhempelia bombi str. Bimp</name>
    <dbReference type="NCBI Taxonomy" id="1387197"/>
    <lineage>
        <taxon>Bacteria</taxon>
        <taxon>Pseudomonadati</taxon>
        <taxon>Pseudomonadota</taxon>
        <taxon>Gammaproteobacteria</taxon>
        <taxon>Orbales</taxon>
        <taxon>Orbaceae</taxon>
        <taxon>Candidatus Schmidhempelia</taxon>
    </lineage>
</organism>
<dbReference type="GO" id="GO:0006432">
    <property type="term" value="P:phenylalanyl-tRNA aminoacylation"/>
    <property type="evidence" value="ECO:0007669"/>
    <property type="project" value="UniProtKB-UniRule"/>
</dbReference>
<proteinExistence type="inferred from homology"/>
<dbReference type="GO" id="GO:0005737">
    <property type="term" value="C:cytoplasm"/>
    <property type="evidence" value="ECO:0007669"/>
    <property type="project" value="UniProtKB-SubCell"/>
</dbReference>
<dbReference type="GO" id="GO:0000049">
    <property type="term" value="F:tRNA binding"/>
    <property type="evidence" value="ECO:0007669"/>
    <property type="project" value="InterPro"/>
</dbReference>
<keyword evidence="4 13" id="KW-0963">Cytoplasm</keyword>
<dbReference type="InterPro" id="IPR006195">
    <property type="entry name" value="aa-tRNA-synth_II"/>
</dbReference>
<keyword evidence="5 13" id="KW-0436">Ligase</keyword>
<comment type="catalytic activity">
    <reaction evidence="12 13">
        <text>tRNA(Phe) + L-phenylalanine + ATP = L-phenylalanyl-tRNA(Phe) + AMP + diphosphate + H(+)</text>
        <dbReference type="Rhea" id="RHEA:19413"/>
        <dbReference type="Rhea" id="RHEA-COMP:9668"/>
        <dbReference type="Rhea" id="RHEA-COMP:9699"/>
        <dbReference type="ChEBI" id="CHEBI:15378"/>
        <dbReference type="ChEBI" id="CHEBI:30616"/>
        <dbReference type="ChEBI" id="CHEBI:33019"/>
        <dbReference type="ChEBI" id="CHEBI:58095"/>
        <dbReference type="ChEBI" id="CHEBI:78442"/>
        <dbReference type="ChEBI" id="CHEBI:78531"/>
        <dbReference type="ChEBI" id="CHEBI:456215"/>
        <dbReference type="EC" id="6.1.1.20"/>
    </reaction>
</comment>
<evidence type="ECO:0000256" key="11">
    <source>
        <dbReference type="ARBA" id="ARBA00023146"/>
    </source>
</evidence>
<dbReference type="EC" id="6.1.1.20" evidence="13"/>
<dbReference type="NCBIfam" id="TIGR00468">
    <property type="entry name" value="pheS"/>
    <property type="match status" value="1"/>
</dbReference>
<dbReference type="PANTHER" id="PTHR11538">
    <property type="entry name" value="PHENYLALANYL-TRNA SYNTHETASE"/>
    <property type="match status" value="1"/>
</dbReference>
<name>A0AB94IC84_9GAMM</name>
<evidence type="ECO:0000256" key="10">
    <source>
        <dbReference type="ARBA" id="ARBA00022917"/>
    </source>
</evidence>
<keyword evidence="7 13" id="KW-0547">Nucleotide-binding</keyword>
<feature type="domain" description="Aminoacyl-transfer RNA synthetases class-II family profile" evidence="14">
    <location>
        <begin position="116"/>
        <end position="305"/>
    </location>
</feature>
<dbReference type="SUPFAM" id="SSF55681">
    <property type="entry name" value="Class II aaRS and biotin synthetases"/>
    <property type="match status" value="1"/>
</dbReference>
<feature type="binding site" evidence="13">
    <location>
        <position position="252"/>
    </location>
    <ligand>
        <name>Mg(2+)</name>
        <dbReference type="ChEBI" id="CHEBI:18420"/>
        <note>shared with beta subunit</note>
    </ligand>
</feature>
<comment type="subunit">
    <text evidence="3 13">Tetramer of two alpha and two beta subunits.</text>
</comment>
<evidence type="ECO:0000256" key="3">
    <source>
        <dbReference type="ARBA" id="ARBA00011209"/>
    </source>
</evidence>
<dbReference type="PANTHER" id="PTHR11538:SF41">
    <property type="entry name" value="PHENYLALANINE--TRNA LIGASE, MITOCHONDRIAL"/>
    <property type="match status" value="1"/>
</dbReference>
<accession>A0AB94IC84</accession>
<dbReference type="InterPro" id="IPR002319">
    <property type="entry name" value="Phenylalanyl-tRNA_Synthase"/>
</dbReference>
<evidence type="ECO:0000256" key="7">
    <source>
        <dbReference type="ARBA" id="ARBA00022741"/>
    </source>
</evidence>
<evidence type="ECO:0000256" key="4">
    <source>
        <dbReference type="ARBA" id="ARBA00022490"/>
    </source>
</evidence>
<evidence type="ECO:0000256" key="9">
    <source>
        <dbReference type="ARBA" id="ARBA00022842"/>
    </source>
</evidence>
<comment type="cofactor">
    <cofactor evidence="13">
        <name>Mg(2+)</name>
        <dbReference type="ChEBI" id="CHEBI:18420"/>
    </cofactor>
    <text evidence="13">Binds 2 magnesium ions per tetramer.</text>
</comment>
<dbReference type="PROSITE" id="PS50862">
    <property type="entry name" value="AA_TRNA_LIGASE_II"/>
    <property type="match status" value="1"/>
</dbReference>
<evidence type="ECO:0000256" key="5">
    <source>
        <dbReference type="ARBA" id="ARBA00022598"/>
    </source>
</evidence>
<dbReference type="Proteomes" id="UP000506160">
    <property type="component" value="Unassembled WGS sequence"/>
</dbReference>
<dbReference type="FunFam" id="3.30.930.10:FF:000003">
    <property type="entry name" value="Phenylalanine--tRNA ligase alpha subunit"/>
    <property type="match status" value="1"/>
</dbReference>
<comment type="similarity">
    <text evidence="2 13">Belongs to the class-II aminoacyl-tRNA synthetase family. Phe-tRNA synthetase alpha subunit type 1 subfamily.</text>
</comment>
<dbReference type="SUPFAM" id="SSF46589">
    <property type="entry name" value="tRNA-binding arm"/>
    <property type="match status" value="1"/>
</dbReference>
<dbReference type="GO" id="GO:0005524">
    <property type="term" value="F:ATP binding"/>
    <property type="evidence" value="ECO:0007669"/>
    <property type="project" value="UniProtKB-UniRule"/>
</dbReference>
<evidence type="ECO:0000256" key="2">
    <source>
        <dbReference type="ARBA" id="ARBA00010207"/>
    </source>
</evidence>
<keyword evidence="6 13" id="KW-0479">Metal-binding</keyword>
<evidence type="ECO:0000256" key="12">
    <source>
        <dbReference type="ARBA" id="ARBA00049255"/>
    </source>
</evidence>